<dbReference type="Proteomes" id="UP001208689">
    <property type="component" value="Chromosome"/>
</dbReference>
<keyword evidence="1" id="KW-0547">Nucleotide-binding</keyword>
<feature type="region of interest" description="Disordered" evidence="3">
    <location>
        <begin position="371"/>
        <end position="396"/>
    </location>
</feature>
<dbReference type="InterPro" id="IPR006762">
    <property type="entry name" value="Gtr1_RagA"/>
</dbReference>
<keyword evidence="2" id="KW-0342">GTP-binding</keyword>
<evidence type="ECO:0000256" key="2">
    <source>
        <dbReference type="ARBA" id="ARBA00023134"/>
    </source>
</evidence>
<accession>A0ABY6HT34</accession>
<dbReference type="InterPro" id="IPR027417">
    <property type="entry name" value="P-loop_NTPase"/>
</dbReference>
<dbReference type="PANTHER" id="PTHR11259">
    <property type="entry name" value="RAS-RELATED GTP BINDING RAG/GTR YEAST"/>
    <property type="match status" value="1"/>
</dbReference>
<evidence type="ECO:0000313" key="4">
    <source>
        <dbReference type="EMBL" id="UYP46673.1"/>
    </source>
</evidence>
<dbReference type="Gene3D" id="3.40.50.300">
    <property type="entry name" value="P-loop containing nucleotide triphosphate hydrolases"/>
    <property type="match status" value="1"/>
</dbReference>
<gene>
    <name evidence="4" type="ORF">NEF87_002958</name>
</gene>
<dbReference type="SUPFAM" id="SSF52540">
    <property type="entry name" value="P-loop containing nucleoside triphosphate hydrolases"/>
    <property type="match status" value="1"/>
</dbReference>
<organism evidence="4 5">
    <name type="scientific">Candidatus Lokiarchaeum ossiferum</name>
    <dbReference type="NCBI Taxonomy" id="2951803"/>
    <lineage>
        <taxon>Archaea</taxon>
        <taxon>Promethearchaeati</taxon>
        <taxon>Promethearchaeota</taxon>
        <taxon>Promethearchaeia</taxon>
        <taxon>Promethearchaeales</taxon>
        <taxon>Promethearchaeaceae</taxon>
        <taxon>Candidatus Lokiarchaeum</taxon>
    </lineage>
</organism>
<dbReference type="EMBL" id="CP104013">
    <property type="protein sequence ID" value="UYP46673.1"/>
    <property type="molecule type" value="Genomic_DNA"/>
</dbReference>
<evidence type="ECO:0008006" key="6">
    <source>
        <dbReference type="Google" id="ProtNLM"/>
    </source>
</evidence>
<feature type="compositionally biased region" description="Acidic residues" evidence="3">
    <location>
        <begin position="379"/>
        <end position="396"/>
    </location>
</feature>
<sequence length="396" mass="46257">MNPTETRSRQPQKMVLMGMGNAGKSSILKTILNEFDSFASLLPTTGVERTRMEFFGRELSIWDFGGQIDYRKMYLSRPIMYFQGIKYLYYVIDAQDDAKIPESIEYFLKVFENTIEFSDDVKVYLFFHKIDPKTPKNVAVKYTGIEENFLVATLPEMKRHKIEPVIFHTSIFNPMTVISAFSRPLLGNQTIYETLCEAVDSFCWERELPFGIIFLDTLEIGSYYANSKVFDYVNTKIAKYLDWLDDVEEPPEYKMGKFDVTTKQFTILIGENEFTFNLMVGVDPLNAPDEIDELFTSMGEFSDGLEKILLNAEIIRSGELRTENLFNSIDPEERRRQLDELDELAELEEEDRFKLAEKERELEILDEQYVKMKEKMPEESEDSEDDDEVDFDDLDE</sequence>
<reference evidence="4" key="1">
    <citation type="submission" date="2022-09" db="EMBL/GenBank/DDBJ databases">
        <title>Actin cytoskeleton and complex cell architecture in an #Asgard archaeon.</title>
        <authorList>
            <person name="Ponce Toledo R.I."/>
            <person name="Schleper C."/>
            <person name="Rodrigues Oliveira T."/>
            <person name="Wollweber F."/>
            <person name="Xu J."/>
            <person name="Rittmann S."/>
            <person name="Klingl A."/>
            <person name="Pilhofer M."/>
        </authorList>
    </citation>
    <scope>NUCLEOTIDE SEQUENCE</scope>
    <source>
        <strain evidence="4">B-35</strain>
    </source>
</reference>
<dbReference type="Pfam" id="PF04670">
    <property type="entry name" value="Gtr1_RagA"/>
    <property type="match status" value="1"/>
</dbReference>
<proteinExistence type="predicted"/>
<name>A0ABY6HT34_9ARCH</name>
<evidence type="ECO:0000256" key="1">
    <source>
        <dbReference type="ARBA" id="ARBA00022741"/>
    </source>
</evidence>
<evidence type="ECO:0000256" key="3">
    <source>
        <dbReference type="SAM" id="MobiDB-lite"/>
    </source>
</evidence>
<dbReference type="PANTHER" id="PTHR11259:SF2">
    <property type="entry name" value="GH16429P"/>
    <property type="match status" value="1"/>
</dbReference>
<protein>
    <recommendedName>
        <fullName evidence="6">GTP-binding protein</fullName>
    </recommendedName>
</protein>
<keyword evidence="5" id="KW-1185">Reference proteome</keyword>
<evidence type="ECO:0000313" key="5">
    <source>
        <dbReference type="Proteomes" id="UP001208689"/>
    </source>
</evidence>